<dbReference type="AlphaFoldDB" id="A0AAQ4DEG9"/>
<name>A0AAQ4DEG9_AMBAM</name>
<evidence type="ECO:0000313" key="5">
    <source>
        <dbReference type="Proteomes" id="UP001321473"/>
    </source>
</evidence>
<accession>A0AAQ4DEG9</accession>
<dbReference type="PROSITE" id="PS50835">
    <property type="entry name" value="IG_LIKE"/>
    <property type="match status" value="1"/>
</dbReference>
<protein>
    <recommendedName>
        <fullName evidence="3">Ig-like domain-containing protein</fullName>
    </recommendedName>
</protein>
<feature type="compositionally biased region" description="Acidic residues" evidence="1">
    <location>
        <begin position="29"/>
        <end position="44"/>
    </location>
</feature>
<evidence type="ECO:0000313" key="4">
    <source>
        <dbReference type="EMBL" id="KAK8760859.1"/>
    </source>
</evidence>
<keyword evidence="2" id="KW-1133">Transmembrane helix</keyword>
<dbReference type="SUPFAM" id="SSF48726">
    <property type="entry name" value="Immunoglobulin"/>
    <property type="match status" value="1"/>
</dbReference>
<comment type="caution">
    <text evidence="4">The sequence shown here is derived from an EMBL/GenBank/DDBJ whole genome shotgun (WGS) entry which is preliminary data.</text>
</comment>
<dbReference type="PANTHER" id="PTHR23278">
    <property type="entry name" value="SIDESTEP PROTEIN"/>
    <property type="match status" value="1"/>
</dbReference>
<keyword evidence="2" id="KW-0472">Membrane</keyword>
<gene>
    <name evidence="4" type="ORF">V5799_027876</name>
</gene>
<reference evidence="4 5" key="1">
    <citation type="journal article" date="2023" name="Arcadia Sci">
        <title>De novo assembly of a long-read Amblyomma americanum tick genome.</title>
        <authorList>
            <person name="Chou S."/>
            <person name="Poskanzer K.E."/>
            <person name="Rollins M."/>
            <person name="Thuy-Boun P.S."/>
        </authorList>
    </citation>
    <scope>NUCLEOTIDE SEQUENCE [LARGE SCALE GENOMIC DNA]</scope>
    <source>
        <strain evidence="4">F_SG_1</strain>
        <tissue evidence="4">Salivary glands</tissue>
    </source>
</reference>
<keyword evidence="2" id="KW-0812">Transmembrane</keyword>
<dbReference type="InterPro" id="IPR036179">
    <property type="entry name" value="Ig-like_dom_sf"/>
</dbReference>
<organism evidence="4 5">
    <name type="scientific">Amblyomma americanum</name>
    <name type="common">Lone star tick</name>
    <dbReference type="NCBI Taxonomy" id="6943"/>
    <lineage>
        <taxon>Eukaryota</taxon>
        <taxon>Metazoa</taxon>
        <taxon>Ecdysozoa</taxon>
        <taxon>Arthropoda</taxon>
        <taxon>Chelicerata</taxon>
        <taxon>Arachnida</taxon>
        <taxon>Acari</taxon>
        <taxon>Parasitiformes</taxon>
        <taxon>Ixodida</taxon>
        <taxon>Ixodoidea</taxon>
        <taxon>Ixodidae</taxon>
        <taxon>Amblyomminae</taxon>
        <taxon>Amblyomma</taxon>
    </lineage>
</organism>
<feature type="region of interest" description="Disordered" evidence="1">
    <location>
        <begin position="21"/>
        <end position="45"/>
    </location>
</feature>
<dbReference type="InterPro" id="IPR013783">
    <property type="entry name" value="Ig-like_fold"/>
</dbReference>
<dbReference type="Proteomes" id="UP001321473">
    <property type="component" value="Unassembled WGS sequence"/>
</dbReference>
<evidence type="ECO:0000256" key="2">
    <source>
        <dbReference type="SAM" id="Phobius"/>
    </source>
</evidence>
<feature type="domain" description="Ig-like" evidence="3">
    <location>
        <begin position="46"/>
        <end position="174"/>
    </location>
</feature>
<dbReference type="InterPro" id="IPR007110">
    <property type="entry name" value="Ig-like_dom"/>
</dbReference>
<dbReference type="EMBL" id="JARKHS020031812">
    <property type="protein sequence ID" value="KAK8760859.1"/>
    <property type="molecule type" value="Genomic_DNA"/>
</dbReference>
<proteinExistence type="predicted"/>
<dbReference type="InterPro" id="IPR003599">
    <property type="entry name" value="Ig_sub"/>
</dbReference>
<dbReference type="SMART" id="SM00409">
    <property type="entry name" value="IG"/>
    <property type="match status" value="1"/>
</dbReference>
<keyword evidence="5" id="KW-1185">Reference proteome</keyword>
<feature type="transmembrane region" description="Helical" evidence="2">
    <location>
        <begin position="347"/>
        <end position="372"/>
    </location>
</feature>
<evidence type="ECO:0000256" key="1">
    <source>
        <dbReference type="SAM" id="MobiDB-lite"/>
    </source>
</evidence>
<evidence type="ECO:0000259" key="3">
    <source>
        <dbReference type="PROSITE" id="PS50835"/>
    </source>
</evidence>
<dbReference type="Gene3D" id="2.60.40.10">
    <property type="entry name" value="Immunoglobulins"/>
    <property type="match status" value="1"/>
</dbReference>
<dbReference type="PANTHER" id="PTHR23278:SF19">
    <property type="entry name" value="OBSCURIN"/>
    <property type="match status" value="1"/>
</dbReference>
<sequence>MPCLRNLKCWEWQKIRSDLPASTFKSNDDADDDSGDGNGEDDDAIPTPLRLVVLEGEQTSLPCPIDMTSQEPVSALWYRVATGSFHTRYTRHDALKVYGLVAPSSTSVMLMGRPSLFDGEHWKQHSWKRRAFFSLLSDPPALLLNRLERADTGSYVCNVTYRRENVTSPTVTVTEARAELFVAVLQPPPVLTDSSGIVSNSTAGPYNEGDVVRLTCVVPAAGVPAGEHSSGLTCTVGNYTDTSFSLLCFMPPGENGTTSTRDPRRLLVEVLAAGQQDRSERSFSGPDLGSPVFVTGLLPSTDYLVVVRLPPDASFRTYVRTLGLAQTLKGRDDLTRSTQPGLWNTTLSIVVLTCAVAAALAALLGIYLVHAFKERWKKTRRSSTDFGNSAKAKDADSLYIRDQKSYVTAAECC</sequence>